<proteinExistence type="predicted"/>
<accession>A0A382ES46</accession>
<gene>
    <name evidence="4" type="ORF">METZ01_LOCUS205501</name>
</gene>
<organism evidence="4">
    <name type="scientific">marine metagenome</name>
    <dbReference type="NCBI Taxonomy" id="408172"/>
    <lineage>
        <taxon>unclassified sequences</taxon>
        <taxon>metagenomes</taxon>
        <taxon>ecological metagenomes</taxon>
    </lineage>
</organism>
<evidence type="ECO:0000313" key="4">
    <source>
        <dbReference type="EMBL" id="SVB52647.1"/>
    </source>
</evidence>
<dbReference type="GO" id="GO:0015074">
    <property type="term" value="P:DNA integration"/>
    <property type="evidence" value="ECO:0007669"/>
    <property type="project" value="InterPro"/>
</dbReference>
<dbReference type="PROSITE" id="PS51898">
    <property type="entry name" value="TYR_RECOMBINASE"/>
    <property type="match status" value="1"/>
</dbReference>
<feature type="domain" description="Tyr recombinase" evidence="3">
    <location>
        <begin position="186"/>
        <end position="362"/>
    </location>
</feature>
<dbReference type="EMBL" id="UINC01045646">
    <property type="protein sequence ID" value="SVB52647.1"/>
    <property type="molecule type" value="Genomic_DNA"/>
</dbReference>
<dbReference type="SUPFAM" id="SSF56349">
    <property type="entry name" value="DNA breaking-rejoining enzymes"/>
    <property type="match status" value="1"/>
</dbReference>
<dbReference type="InterPro" id="IPR013762">
    <property type="entry name" value="Integrase-like_cat_sf"/>
</dbReference>
<dbReference type="AlphaFoldDB" id="A0A382ES46"/>
<dbReference type="PANTHER" id="PTHR30349">
    <property type="entry name" value="PHAGE INTEGRASE-RELATED"/>
    <property type="match status" value="1"/>
</dbReference>
<dbReference type="Pfam" id="PF00589">
    <property type="entry name" value="Phage_integrase"/>
    <property type="match status" value="1"/>
</dbReference>
<keyword evidence="2" id="KW-0233">DNA recombination</keyword>
<protein>
    <recommendedName>
        <fullName evidence="3">Tyr recombinase domain-containing protein</fullName>
    </recommendedName>
</protein>
<evidence type="ECO:0000259" key="3">
    <source>
        <dbReference type="PROSITE" id="PS51898"/>
    </source>
</evidence>
<reference evidence="4" key="1">
    <citation type="submission" date="2018-05" db="EMBL/GenBank/DDBJ databases">
        <authorList>
            <person name="Lanie J.A."/>
            <person name="Ng W.-L."/>
            <person name="Kazmierczak K.M."/>
            <person name="Andrzejewski T.M."/>
            <person name="Davidsen T.M."/>
            <person name="Wayne K.J."/>
            <person name="Tettelin H."/>
            <person name="Glass J.I."/>
            <person name="Rusch D."/>
            <person name="Podicherti R."/>
            <person name="Tsui H.-C.T."/>
            <person name="Winkler M.E."/>
        </authorList>
    </citation>
    <scope>NUCLEOTIDE SEQUENCE</scope>
</reference>
<dbReference type="GO" id="GO:0006310">
    <property type="term" value="P:DNA recombination"/>
    <property type="evidence" value="ECO:0007669"/>
    <property type="project" value="UniProtKB-KW"/>
</dbReference>
<sequence>MGRKTAGIKLVKRRGAPNWYAEGTLFKRRVRQSTGTASEEEATLILNDIVSQLKRKYVYGEKESVVDFNTVAAKHLNESTKVSIKEDARYIEQMAPYIGEQPMNKIYRGYDGRNKPTPFEQFILDRAKNKVSARTINYALGVLNIIGNKAVKRWRGSGGKPLIPFWNSVPLVDSEEAKALGLQPKRQVGPISWKEQTVLFNELPEFNRDMCLFKVNTGCREQEVCQLHWSWLVQRDDGIWYFEIPEGFVKNRMKRVVVLNDIAKSVIQKRRGGHPKYVFVYKGHSVNKMNGTAFRKARKRATKKLPSLRNVGIHNLKHTYGARLRAAGVPEEDRNFLTGHKGKMSMTTYYSVPELTKMLEYSNRVCKQDDKLILLKRKAG</sequence>
<dbReference type="Gene3D" id="1.10.443.10">
    <property type="entry name" value="Intergrase catalytic core"/>
    <property type="match status" value="1"/>
</dbReference>
<evidence type="ECO:0000256" key="2">
    <source>
        <dbReference type="ARBA" id="ARBA00023172"/>
    </source>
</evidence>
<dbReference type="PANTHER" id="PTHR30349:SF41">
    <property type="entry name" value="INTEGRASE_RECOMBINASE PROTEIN MJ0367-RELATED"/>
    <property type="match status" value="1"/>
</dbReference>
<dbReference type="InterPro" id="IPR002104">
    <property type="entry name" value="Integrase_catalytic"/>
</dbReference>
<dbReference type="InterPro" id="IPR050090">
    <property type="entry name" value="Tyrosine_recombinase_XerCD"/>
</dbReference>
<keyword evidence="1" id="KW-0238">DNA-binding</keyword>
<dbReference type="GO" id="GO:0003677">
    <property type="term" value="F:DNA binding"/>
    <property type="evidence" value="ECO:0007669"/>
    <property type="project" value="UniProtKB-KW"/>
</dbReference>
<name>A0A382ES46_9ZZZZ</name>
<evidence type="ECO:0000256" key="1">
    <source>
        <dbReference type="ARBA" id="ARBA00023125"/>
    </source>
</evidence>
<dbReference type="InterPro" id="IPR011010">
    <property type="entry name" value="DNA_brk_join_enz"/>
</dbReference>